<dbReference type="Pfam" id="PF02321">
    <property type="entry name" value="OEP"/>
    <property type="match status" value="2"/>
</dbReference>
<keyword evidence="2" id="KW-0812">Transmembrane</keyword>
<dbReference type="NCBIfam" id="TIGR01845">
    <property type="entry name" value="outer_NodT"/>
    <property type="match status" value="1"/>
</dbReference>
<keyword evidence="2" id="KW-0472">Membrane</keyword>
<evidence type="ECO:0008006" key="5">
    <source>
        <dbReference type="Google" id="ProtNLM"/>
    </source>
</evidence>
<organism evidence="3 4">
    <name type="scientific">Swaminathania salitolerans</name>
    <dbReference type="NCBI Taxonomy" id="182838"/>
    <lineage>
        <taxon>Bacteria</taxon>
        <taxon>Pseudomonadati</taxon>
        <taxon>Pseudomonadota</taxon>
        <taxon>Alphaproteobacteria</taxon>
        <taxon>Acetobacterales</taxon>
        <taxon>Acetobacteraceae</taxon>
        <taxon>Swaminathania</taxon>
    </lineage>
</organism>
<dbReference type="PANTHER" id="PTHR30203:SF25">
    <property type="entry name" value="OUTER MEMBRANE PROTEIN-RELATED"/>
    <property type="match status" value="1"/>
</dbReference>
<protein>
    <recommendedName>
        <fullName evidence="5">RND transporter</fullName>
    </recommendedName>
</protein>
<name>A0A511BNY7_9PROT</name>
<proteinExistence type="inferred from homology"/>
<dbReference type="SUPFAM" id="SSF56954">
    <property type="entry name" value="Outer membrane efflux proteins (OEP)"/>
    <property type="match status" value="1"/>
</dbReference>
<dbReference type="PANTHER" id="PTHR30203">
    <property type="entry name" value="OUTER MEMBRANE CATION EFFLUX PROTEIN"/>
    <property type="match status" value="1"/>
</dbReference>
<keyword evidence="2" id="KW-1134">Transmembrane beta strand</keyword>
<dbReference type="GO" id="GO:0005886">
    <property type="term" value="C:plasma membrane"/>
    <property type="evidence" value="ECO:0007669"/>
    <property type="project" value="UniProtKB-SubCell"/>
</dbReference>
<keyword evidence="2" id="KW-0449">Lipoprotein</keyword>
<evidence type="ECO:0000313" key="3">
    <source>
        <dbReference type="EMBL" id="GEL01975.1"/>
    </source>
</evidence>
<dbReference type="Gene3D" id="1.20.1600.10">
    <property type="entry name" value="Outer membrane efflux proteins (OEP)"/>
    <property type="match status" value="1"/>
</dbReference>
<comment type="caution">
    <text evidence="3">The sequence shown here is derived from an EMBL/GenBank/DDBJ whole genome shotgun (WGS) entry which is preliminary data.</text>
</comment>
<dbReference type="EMBL" id="BJVC01000002">
    <property type="protein sequence ID" value="GEL01975.1"/>
    <property type="molecule type" value="Genomic_DNA"/>
</dbReference>
<comment type="subcellular location">
    <subcellularLocation>
        <location evidence="2">Cell membrane</location>
        <topology evidence="2">Lipid-anchor</topology>
    </subcellularLocation>
</comment>
<dbReference type="Gene3D" id="2.20.200.10">
    <property type="entry name" value="Outer membrane efflux proteins (OEP)"/>
    <property type="match status" value="1"/>
</dbReference>
<reference evidence="3 4" key="1">
    <citation type="submission" date="2019-07" db="EMBL/GenBank/DDBJ databases">
        <title>Whole genome shotgun sequence of Swaminathania salitolerans NBRC 104436.</title>
        <authorList>
            <person name="Hosoyama A."/>
            <person name="Uohara A."/>
            <person name="Ohji S."/>
            <person name="Ichikawa N."/>
        </authorList>
    </citation>
    <scope>NUCLEOTIDE SEQUENCE [LARGE SCALE GENOMIC DNA]</scope>
    <source>
        <strain evidence="3 4">NBRC 104436</strain>
    </source>
</reference>
<keyword evidence="4" id="KW-1185">Reference proteome</keyword>
<dbReference type="InterPro" id="IPR003423">
    <property type="entry name" value="OMP_efflux"/>
</dbReference>
<dbReference type="PROSITE" id="PS51257">
    <property type="entry name" value="PROKAR_LIPOPROTEIN"/>
    <property type="match status" value="1"/>
</dbReference>
<dbReference type="AlphaFoldDB" id="A0A511BNY7"/>
<gene>
    <name evidence="3" type="ORF">SSA02_11380</name>
</gene>
<dbReference type="GO" id="GO:0015562">
    <property type="term" value="F:efflux transmembrane transporter activity"/>
    <property type="evidence" value="ECO:0007669"/>
    <property type="project" value="InterPro"/>
</dbReference>
<evidence type="ECO:0000313" key="4">
    <source>
        <dbReference type="Proteomes" id="UP000321405"/>
    </source>
</evidence>
<evidence type="ECO:0000256" key="1">
    <source>
        <dbReference type="ARBA" id="ARBA00007613"/>
    </source>
</evidence>
<accession>A0A511BNY7</accession>
<dbReference type="InterPro" id="IPR010131">
    <property type="entry name" value="MdtP/NodT-like"/>
</dbReference>
<sequence>MGAFASRISLPKRMRHHLLPALFPALLAGCTLGPDFHAPDVVAPTHWPEQPRDLAGTTYGGPVDIQWWKQFHDPVLDGLIERLAKQNLELQRGFQRILEARSQTRIAAAQGLPNLDWAGSYSRVHQSETGFISLVEPRPGAPNEYDFYQNTLGASWDLDLFGQIRRATEAQRAGQDAAIEARHGVALSTIATMVQSYMQLRGVQDQIAIAERHLALARHDVALAEARIANGAASSLDLAQARTERANTAAALPPLRNSESALINAIGLLLAEPPRSLSETLRRHPGVLPVVVPRAPIGIPSQLARRRPDIREAEARLHAATAGIGVAIAAFYPDITLTGQMGTQTLSAASFFSLPSRQFATGPTLSVPLFQGGRLRGTLALRRAEQRDAALAFHQTVLRAWNEVDDALTAYTQSQRRLVETETALKESRVAASVARERYRQGAVDFLQVDIAEAQALAAEAAASSNRIQIATAFVALYRALGGGWESAEFNRENTANTDD</sequence>
<evidence type="ECO:0000256" key="2">
    <source>
        <dbReference type="RuleBase" id="RU362097"/>
    </source>
</evidence>
<keyword evidence="2" id="KW-0564">Palmitate</keyword>
<dbReference type="Proteomes" id="UP000321405">
    <property type="component" value="Unassembled WGS sequence"/>
</dbReference>
<comment type="similarity">
    <text evidence="1 2">Belongs to the outer membrane factor (OMF) (TC 1.B.17) family.</text>
</comment>